<keyword evidence="3" id="KW-1185">Reference proteome</keyword>
<gene>
    <name evidence="2" type="ORF">HID58_079780</name>
</gene>
<feature type="domain" description="Enoyl-CoA hydratase/isomerase" evidence="1">
    <location>
        <begin position="54"/>
        <end position="91"/>
    </location>
</feature>
<reference evidence="2 3" key="1">
    <citation type="submission" date="2021-05" db="EMBL/GenBank/DDBJ databases">
        <title>Genome Assembly of Synthetic Allotetraploid Brassica napus Reveals Homoeologous Exchanges between Subgenomes.</title>
        <authorList>
            <person name="Davis J.T."/>
        </authorList>
    </citation>
    <scope>NUCLEOTIDE SEQUENCE [LARGE SCALE GENOMIC DNA]</scope>
    <source>
        <strain evidence="3">cv. Da-Ae</strain>
        <tissue evidence="2">Seedling</tissue>
    </source>
</reference>
<evidence type="ECO:0000313" key="2">
    <source>
        <dbReference type="EMBL" id="KAH0862569.1"/>
    </source>
</evidence>
<accession>A0ABQ7Y2Z2</accession>
<name>A0ABQ7Y2Z2_BRANA</name>
<dbReference type="Pfam" id="PF16113">
    <property type="entry name" value="ECH_2"/>
    <property type="match status" value="1"/>
</dbReference>
<dbReference type="Proteomes" id="UP000824890">
    <property type="component" value="Unassembled WGS sequence"/>
</dbReference>
<comment type="caution">
    <text evidence="2">The sequence shown here is derived from an EMBL/GenBank/DDBJ whole genome shotgun (WGS) entry which is preliminary data.</text>
</comment>
<protein>
    <recommendedName>
        <fullName evidence="1">Enoyl-CoA hydratase/isomerase domain-containing protein</fullName>
    </recommendedName>
</protein>
<sequence length="98" mass="11058">MGLLRHSKVGKRSTVFSLLYTEQKYFSHVACAKEILRRIKSEPHVLISSVKLNGCAKNFAEGFRAVLVDKDQNPKRNPASIEEVEENEMEALCKPLSP</sequence>
<proteinExistence type="predicted"/>
<dbReference type="EMBL" id="JAGKQM010000018">
    <property type="protein sequence ID" value="KAH0862569.1"/>
    <property type="molecule type" value="Genomic_DNA"/>
</dbReference>
<evidence type="ECO:0000259" key="1">
    <source>
        <dbReference type="Pfam" id="PF16113"/>
    </source>
</evidence>
<organism evidence="2 3">
    <name type="scientific">Brassica napus</name>
    <name type="common">Rape</name>
    <dbReference type="NCBI Taxonomy" id="3708"/>
    <lineage>
        <taxon>Eukaryota</taxon>
        <taxon>Viridiplantae</taxon>
        <taxon>Streptophyta</taxon>
        <taxon>Embryophyta</taxon>
        <taxon>Tracheophyta</taxon>
        <taxon>Spermatophyta</taxon>
        <taxon>Magnoliopsida</taxon>
        <taxon>eudicotyledons</taxon>
        <taxon>Gunneridae</taxon>
        <taxon>Pentapetalae</taxon>
        <taxon>rosids</taxon>
        <taxon>malvids</taxon>
        <taxon>Brassicales</taxon>
        <taxon>Brassicaceae</taxon>
        <taxon>Brassiceae</taxon>
        <taxon>Brassica</taxon>
    </lineage>
</organism>
<dbReference type="InterPro" id="IPR045004">
    <property type="entry name" value="ECH_dom"/>
</dbReference>
<evidence type="ECO:0000313" key="3">
    <source>
        <dbReference type="Proteomes" id="UP000824890"/>
    </source>
</evidence>
<dbReference type="Gene3D" id="3.90.226.10">
    <property type="entry name" value="2-enoyl-CoA Hydratase, Chain A, domain 1"/>
    <property type="match status" value="1"/>
</dbReference>